<dbReference type="AlphaFoldDB" id="A0AAV4UFF8"/>
<dbReference type="Proteomes" id="UP001054945">
    <property type="component" value="Unassembled WGS sequence"/>
</dbReference>
<organism evidence="1 2">
    <name type="scientific">Caerostris extrusa</name>
    <name type="common">Bark spider</name>
    <name type="synonym">Caerostris bankana</name>
    <dbReference type="NCBI Taxonomy" id="172846"/>
    <lineage>
        <taxon>Eukaryota</taxon>
        <taxon>Metazoa</taxon>
        <taxon>Ecdysozoa</taxon>
        <taxon>Arthropoda</taxon>
        <taxon>Chelicerata</taxon>
        <taxon>Arachnida</taxon>
        <taxon>Araneae</taxon>
        <taxon>Araneomorphae</taxon>
        <taxon>Entelegynae</taxon>
        <taxon>Araneoidea</taxon>
        <taxon>Araneidae</taxon>
        <taxon>Caerostris</taxon>
    </lineage>
</organism>
<accession>A0AAV4UFF8</accession>
<name>A0AAV4UFF8_CAEEX</name>
<proteinExistence type="predicted"/>
<dbReference type="EMBL" id="BPLR01012774">
    <property type="protein sequence ID" value="GIY56503.1"/>
    <property type="molecule type" value="Genomic_DNA"/>
</dbReference>
<comment type="caution">
    <text evidence="1">The sequence shown here is derived from an EMBL/GenBank/DDBJ whole genome shotgun (WGS) entry which is preliminary data.</text>
</comment>
<reference evidence="1 2" key="1">
    <citation type="submission" date="2021-06" db="EMBL/GenBank/DDBJ databases">
        <title>Caerostris extrusa draft genome.</title>
        <authorList>
            <person name="Kono N."/>
            <person name="Arakawa K."/>
        </authorList>
    </citation>
    <scope>NUCLEOTIDE SEQUENCE [LARGE SCALE GENOMIC DNA]</scope>
</reference>
<protein>
    <submittedName>
        <fullName evidence="1">Uncharacterized protein</fullName>
    </submittedName>
</protein>
<gene>
    <name evidence="1" type="ORF">CEXT_682101</name>
</gene>
<sequence>MKRRLIHGEIRFWGAMGPCFYPKVSQVLSPSWDFTRSHSVQSSLKRANLLLPKQTARLPRTSDIIPHATYGYLRQSETSILLLVLGVYFLSDTRFSEKKIIVLRL</sequence>
<evidence type="ECO:0000313" key="2">
    <source>
        <dbReference type="Proteomes" id="UP001054945"/>
    </source>
</evidence>
<evidence type="ECO:0000313" key="1">
    <source>
        <dbReference type="EMBL" id="GIY56503.1"/>
    </source>
</evidence>
<keyword evidence="2" id="KW-1185">Reference proteome</keyword>